<feature type="region of interest" description="Disordered" evidence="1">
    <location>
        <begin position="413"/>
        <end position="447"/>
    </location>
</feature>
<evidence type="ECO:0000313" key="3">
    <source>
        <dbReference type="Proteomes" id="UP000821866"/>
    </source>
</evidence>
<evidence type="ECO:0000313" key="2">
    <source>
        <dbReference type="EMBL" id="KAH8037645.1"/>
    </source>
</evidence>
<dbReference type="Proteomes" id="UP000821866">
    <property type="component" value="Chromosome 10"/>
</dbReference>
<accession>A0A9J6ETU9</accession>
<feature type="region of interest" description="Disordered" evidence="1">
    <location>
        <begin position="32"/>
        <end position="147"/>
    </location>
</feature>
<reference evidence="2" key="1">
    <citation type="journal article" date="2020" name="Cell">
        <title>Large-Scale Comparative Analyses of Tick Genomes Elucidate Their Genetic Diversity and Vector Capacities.</title>
        <authorList>
            <consortium name="Tick Genome and Microbiome Consortium (TIGMIC)"/>
            <person name="Jia N."/>
            <person name="Wang J."/>
            <person name="Shi W."/>
            <person name="Du L."/>
            <person name="Sun Y."/>
            <person name="Zhan W."/>
            <person name="Jiang J.F."/>
            <person name="Wang Q."/>
            <person name="Zhang B."/>
            <person name="Ji P."/>
            <person name="Bell-Sakyi L."/>
            <person name="Cui X.M."/>
            <person name="Yuan T.T."/>
            <person name="Jiang B.G."/>
            <person name="Yang W.F."/>
            <person name="Lam T.T."/>
            <person name="Chang Q.C."/>
            <person name="Ding S.J."/>
            <person name="Wang X.J."/>
            <person name="Zhu J.G."/>
            <person name="Ruan X.D."/>
            <person name="Zhao L."/>
            <person name="Wei J.T."/>
            <person name="Ye R.Z."/>
            <person name="Que T.C."/>
            <person name="Du C.H."/>
            <person name="Zhou Y.H."/>
            <person name="Cheng J.X."/>
            <person name="Dai P.F."/>
            <person name="Guo W.B."/>
            <person name="Han X.H."/>
            <person name="Huang E.J."/>
            <person name="Li L.F."/>
            <person name="Wei W."/>
            <person name="Gao Y.C."/>
            <person name="Liu J.Z."/>
            <person name="Shao H.Z."/>
            <person name="Wang X."/>
            <person name="Wang C.C."/>
            <person name="Yang T.C."/>
            <person name="Huo Q.B."/>
            <person name="Li W."/>
            <person name="Chen H.Y."/>
            <person name="Chen S.E."/>
            <person name="Zhou L.G."/>
            <person name="Ni X.B."/>
            <person name="Tian J.H."/>
            <person name="Sheng Y."/>
            <person name="Liu T."/>
            <person name="Pan Y.S."/>
            <person name="Xia L.Y."/>
            <person name="Li J."/>
            <person name="Zhao F."/>
            <person name="Cao W.C."/>
        </authorList>
    </citation>
    <scope>NUCLEOTIDE SEQUENCE</scope>
    <source>
        <strain evidence="2">Rmic-2018</strain>
    </source>
</reference>
<keyword evidence="3" id="KW-1185">Reference proteome</keyword>
<comment type="caution">
    <text evidence="2">The sequence shown here is derived from an EMBL/GenBank/DDBJ whole genome shotgun (WGS) entry which is preliminary data.</text>
</comment>
<feature type="compositionally biased region" description="Low complexity" evidence="1">
    <location>
        <begin position="487"/>
        <end position="504"/>
    </location>
</feature>
<reference evidence="2" key="2">
    <citation type="submission" date="2021-09" db="EMBL/GenBank/DDBJ databases">
        <authorList>
            <person name="Jia N."/>
            <person name="Wang J."/>
            <person name="Shi W."/>
            <person name="Du L."/>
            <person name="Sun Y."/>
            <person name="Zhan W."/>
            <person name="Jiang J."/>
            <person name="Wang Q."/>
            <person name="Zhang B."/>
            <person name="Ji P."/>
            <person name="Sakyi L.B."/>
            <person name="Cui X."/>
            <person name="Yuan T."/>
            <person name="Jiang B."/>
            <person name="Yang W."/>
            <person name="Lam T.T.-Y."/>
            <person name="Chang Q."/>
            <person name="Ding S."/>
            <person name="Wang X."/>
            <person name="Zhu J."/>
            <person name="Ruan X."/>
            <person name="Zhao L."/>
            <person name="Wei J."/>
            <person name="Que T."/>
            <person name="Du C."/>
            <person name="Cheng J."/>
            <person name="Dai P."/>
            <person name="Han X."/>
            <person name="Huang E."/>
            <person name="Gao Y."/>
            <person name="Liu J."/>
            <person name="Shao H."/>
            <person name="Ye R."/>
            <person name="Li L."/>
            <person name="Wei W."/>
            <person name="Wang X."/>
            <person name="Wang C."/>
            <person name="Huo Q."/>
            <person name="Li W."/>
            <person name="Guo W."/>
            <person name="Chen H."/>
            <person name="Chen S."/>
            <person name="Zhou L."/>
            <person name="Zhou L."/>
            <person name="Ni X."/>
            <person name="Tian J."/>
            <person name="Zhou Y."/>
            <person name="Sheng Y."/>
            <person name="Liu T."/>
            <person name="Pan Y."/>
            <person name="Xia L."/>
            <person name="Li J."/>
            <person name="Zhao F."/>
            <person name="Cao W."/>
        </authorList>
    </citation>
    <scope>NUCLEOTIDE SEQUENCE</scope>
    <source>
        <strain evidence="2">Rmic-2018</strain>
        <tissue evidence="2">Larvae</tissue>
    </source>
</reference>
<feature type="compositionally biased region" description="Acidic residues" evidence="1">
    <location>
        <begin position="580"/>
        <end position="593"/>
    </location>
</feature>
<evidence type="ECO:0000256" key="1">
    <source>
        <dbReference type="SAM" id="MobiDB-lite"/>
    </source>
</evidence>
<name>A0A9J6ETU9_RHIMP</name>
<feature type="compositionally biased region" description="Basic and acidic residues" evidence="1">
    <location>
        <begin position="729"/>
        <end position="741"/>
    </location>
</feature>
<proteinExistence type="predicted"/>
<feature type="region of interest" description="Disordered" evidence="1">
    <location>
        <begin position="643"/>
        <end position="663"/>
    </location>
</feature>
<protein>
    <submittedName>
        <fullName evidence="2">Uncharacterized protein</fullName>
    </submittedName>
</protein>
<sequence>MEDLLDEGPPDSALSKRSALNGRYFELARAESAATSAGGGQQRCVATVHHRPDLDDATGVTLATTPSGRSHHDEVDDDDDGGTSWGLSASVLNDRYFSRSTGGSMVPPSASETASELMLDSPLNGRPGSDRSESPQVDARSGTTDATRYVKYSGGSAVQAGRRKGPHSHTAKAQLAGRAAAAAAAAGSSSECARSSALSDTSEAPSLASHVRNVRIPSHTSDLDQYLDDLFNPVLLDGGLDELSDARSLAASLRGDDSAWDGDDDSLSSLQDPVLLTRALKGDGPSMDAQNAGGALTMGANLGLGSGLVSPLIGFQAMQSPSTGPLTAASGSGAQQNAASLYNLPLYNVSGMTVPIVDASQLIQQQVLQQHMMQLQQRAFLANAVQQNLQIQQQLMQQSAALQQLLQSSVVPAASPPQGTGGAGGLLARAANASDSTQQQQQQQQQILGSPMAGLTPLSLSIPTIDPATVAQQRLLAPAATATSTTASAAHTSHAAGATAATRASPRDAFGSVLSELRFKADGDVYGRAKTVRIGKWRWPPPRDESGNCLPGQPTSFLEFKRLRRQEREERRAAGLQDDSSSDDLDDLDDLDDEDEDLVDFPEIQDMDANGTEAGSPKSYAVVDAVLPVVLRFFSHYRQNSKTRCSSLKRDRTQSESVRTRGDEEPIIRAFEGETRPGSVGKLRISSEMKAKLEQLTMDHSVRSRASSRRRREDELPVAPTPTTPPGGDNRKLREERKLALERQLGFQDAASGGPLVPPRQPGQGQDTEDGEEVAGSCPFPCVYPCPIVN</sequence>
<gene>
    <name evidence="2" type="ORF">HPB51_015079</name>
</gene>
<dbReference type="AlphaFoldDB" id="A0A9J6ETU9"/>
<feature type="region of interest" description="Disordered" evidence="1">
    <location>
        <begin position="694"/>
        <end position="778"/>
    </location>
</feature>
<feature type="region of interest" description="Disordered" evidence="1">
    <location>
        <begin position="568"/>
        <end position="593"/>
    </location>
</feature>
<organism evidence="2 3">
    <name type="scientific">Rhipicephalus microplus</name>
    <name type="common">Cattle tick</name>
    <name type="synonym">Boophilus microplus</name>
    <dbReference type="NCBI Taxonomy" id="6941"/>
    <lineage>
        <taxon>Eukaryota</taxon>
        <taxon>Metazoa</taxon>
        <taxon>Ecdysozoa</taxon>
        <taxon>Arthropoda</taxon>
        <taxon>Chelicerata</taxon>
        <taxon>Arachnida</taxon>
        <taxon>Acari</taxon>
        <taxon>Parasitiformes</taxon>
        <taxon>Ixodida</taxon>
        <taxon>Ixodoidea</taxon>
        <taxon>Ixodidae</taxon>
        <taxon>Rhipicephalinae</taxon>
        <taxon>Rhipicephalus</taxon>
        <taxon>Boophilus</taxon>
    </lineage>
</organism>
<feature type="compositionally biased region" description="Basic and acidic residues" evidence="1">
    <location>
        <begin position="648"/>
        <end position="663"/>
    </location>
</feature>
<dbReference type="EMBL" id="JABSTU010000002">
    <property type="protein sequence ID" value="KAH8037645.1"/>
    <property type="molecule type" value="Genomic_DNA"/>
</dbReference>
<feature type="region of interest" description="Disordered" evidence="1">
    <location>
        <begin position="487"/>
        <end position="506"/>
    </location>
</feature>
<feature type="compositionally biased region" description="Low complexity" evidence="1">
    <location>
        <begin position="426"/>
        <end position="446"/>
    </location>
</feature>
<dbReference type="VEuPathDB" id="VectorBase:LOC119179381"/>